<dbReference type="InterPro" id="IPR005877">
    <property type="entry name" value="YSIRK_signal_dom"/>
</dbReference>
<accession>A0ABS0ZIL7</accession>
<keyword evidence="5" id="KW-1133">Transmembrane helix</keyword>
<dbReference type="PROSITE" id="PS51109">
    <property type="entry name" value="G5"/>
    <property type="match status" value="1"/>
</dbReference>
<keyword evidence="3" id="KW-0378">Hydrolase</keyword>
<proteinExistence type="predicted"/>
<organism evidence="7 8">
    <name type="scientific">Streptococcus pacificus</name>
    <dbReference type="NCBI Taxonomy" id="2740577"/>
    <lineage>
        <taxon>Bacteria</taxon>
        <taxon>Bacillati</taxon>
        <taxon>Bacillota</taxon>
        <taxon>Bacilli</taxon>
        <taxon>Lactobacillales</taxon>
        <taxon>Streptococcaceae</taxon>
        <taxon>Streptococcus</taxon>
    </lineage>
</organism>
<feature type="domain" description="G5" evidence="6">
    <location>
        <begin position="344"/>
        <end position="423"/>
    </location>
</feature>
<feature type="transmembrane region" description="Helical" evidence="5">
    <location>
        <begin position="130"/>
        <end position="150"/>
    </location>
</feature>
<feature type="compositionally biased region" description="Basic and acidic residues" evidence="4">
    <location>
        <begin position="201"/>
        <end position="217"/>
    </location>
</feature>
<dbReference type="InterPro" id="IPR011505">
    <property type="entry name" value="Peptidase_M26_C_dom"/>
</dbReference>
<dbReference type="Pfam" id="PF07501">
    <property type="entry name" value="G5"/>
    <property type="match status" value="1"/>
</dbReference>
<dbReference type="NCBIfam" id="TIGR01168">
    <property type="entry name" value="YSIRK_signal"/>
    <property type="match status" value="1"/>
</dbReference>
<dbReference type="Pfam" id="PF04650">
    <property type="entry name" value="YSIRK_signal"/>
    <property type="match status" value="1"/>
</dbReference>
<reference evidence="7 8" key="1">
    <citation type="journal article" date="2021" name="Int. J. Syst. Evol. Microbiol.">
        <title>Streptococcus vicugnae sp. nov., isolated from faeces of alpacas (Vicugna pacos) and cattle (Bos taurus), Streptococcus zalophi sp. nov., and Streptococcus pacificus sp. nov., isolated from respiratory tract of California sea lions (Zalophus californianus).</title>
        <authorList>
            <person name="Volokhov D.V."/>
            <person name="Zagorodnyaya T.A."/>
            <person name="Shen Z."/>
            <person name="Blom J."/>
            <person name="Furtak V.A."/>
            <person name="Eisenberg T."/>
            <person name="Fan P."/>
            <person name="Jeong K.C."/>
            <person name="Gao Y."/>
            <person name="Zhang S."/>
            <person name="Amselle M."/>
        </authorList>
    </citation>
    <scope>NUCLEOTIDE SEQUENCE [LARGE SCALE GENOMIC DNA]</scope>
    <source>
        <strain evidence="7 8">CSL7591</strain>
    </source>
</reference>
<feature type="region of interest" description="Disordered" evidence="4">
    <location>
        <begin position="194"/>
        <end position="222"/>
    </location>
</feature>
<dbReference type="EMBL" id="JAENBO010000002">
    <property type="protein sequence ID" value="MBJ8325845.1"/>
    <property type="molecule type" value="Genomic_DNA"/>
</dbReference>
<keyword evidence="5" id="KW-0812">Transmembrane</keyword>
<dbReference type="Proteomes" id="UP000653045">
    <property type="component" value="Unassembled WGS sequence"/>
</dbReference>
<evidence type="ECO:0000256" key="5">
    <source>
        <dbReference type="SAM" id="Phobius"/>
    </source>
</evidence>
<dbReference type="Gene3D" id="2.20.230.10">
    <property type="entry name" value="Resuscitation-promoting factor rpfb"/>
    <property type="match status" value="1"/>
</dbReference>
<evidence type="ECO:0000313" key="8">
    <source>
        <dbReference type="Proteomes" id="UP000653045"/>
    </source>
</evidence>
<keyword evidence="2" id="KW-0732">Signal</keyword>
<comment type="caution">
    <text evidence="7">The sequence shown here is derived from an EMBL/GenBank/DDBJ whole genome shotgun (WGS) entry which is preliminary data.</text>
</comment>
<evidence type="ECO:0000259" key="6">
    <source>
        <dbReference type="PROSITE" id="PS51109"/>
    </source>
</evidence>
<dbReference type="Pfam" id="PF05342">
    <property type="entry name" value="Peptidase_M26_N"/>
    <property type="match status" value="1"/>
</dbReference>
<evidence type="ECO:0000256" key="3">
    <source>
        <dbReference type="ARBA" id="ARBA00022801"/>
    </source>
</evidence>
<sequence>MKKTNALYQKVFNYAIRKLSVGIGSVVIGASFLGATPVLAEQQQAKVTYDYVLDSELSPDELSLIQKGNPRDNIAEETTIYLVYSPDKEATLPKTNDNSALTLGVLGGVSLVLVGITIKKNKKLSKASLPYLILITGVFGLSASDLVSSIEVNALNHYHQEIQAGQVFETADIVLDIPNHHYIGFIELKNDAPKPEVNQEVTKESSKENDQKRDVSHPDTAPVVEDPAITFEVPKDAPTVSLEEVSIEESHPDTAPVVEDPVITFEIPKDAPTVSLEEGVIEESHPDTAPVVEDPVITFEIPNDAPTVSLEEGVIEESHPDTAPVVEDPAITFEVPKDAPKVSLEEAKTLVEVTNEALPFVTRYVGNPALEYGQSEILTRGVAGSTTITTTYVEENGEKGAVLSQQTQTNPPVNQVIQLGTKPVEETETIVDNKVQYQVTYRTSYLVNEETGEITPQREEIARKTIEQPTKEKPIVTVAQVVANDNDQTVAITYSKQDSDQTFKQIKLAIMKDGQVIKEITSDLTNLTLQLSDLSPYITYQIETTVIYDIGDGDVEEVLEKKQDVEFIPKKIEYRSVTKTELYQLDENHHLKRVTGLEDVPLSPESYLVKLTTDHDTALLPVATFREVGDQIEAELNHSHLVTFAPDNTSVAEGYRIKIDKITTGNGIYTDFNQLIKAMESQPSGQFRIGSDLYATPTDKATYVTGNFTGSLSSVDGKHYGIYRLEKPLFNRLEGARVENLSLKEVNITSQADTASLALWANNANINHVFVDGQLTYDPNNSNTHQIGGLVATLAGSTVDSSYVNLSITARDRANNNLAGLVARANSYFATSRLTNNVVAGEIKTGNQSKKAALLAFNFGVTQIDNNTSNMSLEMLGSGITGSNNKRVGDGQNGTITQEQFNDRLKEIGALDSEQTLSSNDYQDSQLKHYQADREIAYYNTKKLLPLYDRHTIIKYGNLIDTNSHLYSKRIVSVTPMTDNQFATNLQNLASVNQLFVLYEDNSKDVFTLTSLGEFADTKVTEFSLLNNLLYTPDHFMATDNSLRDQLVTLLSSVNLTDSNVRKVLGLSDNQEVKALYLADSFAQIKAELPEIVAKLLSTSLMEADYSGTKEYLVQYVSDNKEKLLLGLAYLNRLYNIQFGEYNIKDIVLYKPSFYGKPIETLDWLVTIGSMGYDNLLLYKNEAFYENTLQVIDKPSLLSFLDHNRMIFAPEMTANDWFKSATKAYIHEEASRVLPEKSVAIYDRLQIKESYRSYILPLLALKEDNVYAVTTLSSLILGGYGRDIDMSIKETDKARYQEELERVHQLINDKARRWQDFVDLFMRVVSPTSQKVYADKLTELFAGYYIKDPVNGKIAPLFNEKRRWAEPYGDIDTSIDDFFGPIGRYYPQSPNKDSGYANKSLNRIYFDGVDILGHEGGSTYSHEMTHAYDEDGVLNGYGYRDGQEAESYALGLFESVTSPNSYYYGFNFMYDLEHGAHNDRISRFQTKNDFKDYLSGVFDVTYLLDGIEADIILKKDKADQKFFFNKIELVKDTDTKAGATHGKDVIREITTQEWEQMTLISISDLVRQKLVSQSGTLLKKDYLRDNHNNYYFIPLYYPIYAAYENDSGTSGGLMFRRTAFELLAALGWDEGFIPYASNQLKQEAEAQQQPLSDSFIFKKIFNGQYENYEDFRIQMFMQRMAKKDKIKPITIMVDNQSYTINSYDTLKALMTKAIDEDLAKLKVGQYGFAREKLKAAIMKAYNDLTDDFRTSIFND</sequence>
<feature type="transmembrane region" description="Helical" evidence="5">
    <location>
        <begin position="21"/>
        <end position="40"/>
    </location>
</feature>
<dbReference type="InterPro" id="IPR011098">
    <property type="entry name" value="G5_dom"/>
</dbReference>
<dbReference type="Pfam" id="PF07580">
    <property type="entry name" value="Peptidase_M26_C"/>
    <property type="match status" value="1"/>
</dbReference>
<evidence type="ECO:0000313" key="7">
    <source>
        <dbReference type="EMBL" id="MBJ8325845.1"/>
    </source>
</evidence>
<keyword evidence="5" id="KW-0472">Membrane</keyword>
<gene>
    <name evidence="7" type="ORF">JHK62_04015</name>
</gene>
<keyword evidence="1" id="KW-0645">Protease</keyword>
<dbReference type="SMART" id="SM01208">
    <property type="entry name" value="G5"/>
    <property type="match status" value="1"/>
</dbReference>
<dbReference type="RefSeq" id="WP_199575402.1">
    <property type="nucleotide sequence ID" value="NZ_JAENBO010000002.1"/>
</dbReference>
<dbReference type="InterPro" id="IPR008006">
    <property type="entry name" value="Peptidase_M26_N_dom"/>
</dbReference>
<dbReference type="NCBIfam" id="TIGR01167">
    <property type="entry name" value="LPXTG_anchor"/>
    <property type="match status" value="1"/>
</dbReference>
<feature type="transmembrane region" description="Helical" evidence="5">
    <location>
        <begin position="100"/>
        <end position="118"/>
    </location>
</feature>
<protein>
    <submittedName>
        <fullName evidence="7">G5 domain-containing protein</fullName>
    </submittedName>
</protein>
<evidence type="ECO:0000256" key="4">
    <source>
        <dbReference type="SAM" id="MobiDB-lite"/>
    </source>
</evidence>
<evidence type="ECO:0000256" key="2">
    <source>
        <dbReference type="ARBA" id="ARBA00022729"/>
    </source>
</evidence>
<keyword evidence="8" id="KW-1185">Reference proteome</keyword>
<evidence type="ECO:0000256" key="1">
    <source>
        <dbReference type="ARBA" id="ARBA00022670"/>
    </source>
</evidence>
<name>A0ABS0ZIL7_9STRE</name>